<organism evidence="3 4">
    <name type="scientific">Pararhodospirillum photometricum DSM 122</name>
    <dbReference type="NCBI Taxonomy" id="1150469"/>
    <lineage>
        <taxon>Bacteria</taxon>
        <taxon>Pseudomonadati</taxon>
        <taxon>Pseudomonadota</taxon>
        <taxon>Alphaproteobacteria</taxon>
        <taxon>Rhodospirillales</taxon>
        <taxon>Rhodospirillaceae</taxon>
        <taxon>Pararhodospirillum</taxon>
    </lineage>
</organism>
<dbReference type="Proteomes" id="UP000033220">
    <property type="component" value="Chromosome DSM 122"/>
</dbReference>
<evidence type="ECO:0000256" key="2">
    <source>
        <dbReference type="SAM" id="Phobius"/>
    </source>
</evidence>
<name>H6SNR0_PARPM</name>
<protein>
    <submittedName>
        <fullName evidence="3">Diguanylate cyclase/phosphodiesterase</fullName>
    </submittedName>
</protein>
<dbReference type="Gene3D" id="6.10.340.10">
    <property type="match status" value="1"/>
</dbReference>
<dbReference type="EMBL" id="HE663493">
    <property type="protein sequence ID" value="CCG09391.1"/>
    <property type="molecule type" value="Genomic_DNA"/>
</dbReference>
<dbReference type="AlphaFoldDB" id="H6SNR0"/>
<reference evidence="3 4" key="1">
    <citation type="submission" date="2012-02" db="EMBL/GenBank/DDBJ databases">
        <title>Shotgun genome sequence of Phaeospirillum photometricum DSM 122.</title>
        <authorList>
            <person name="Duquesne K."/>
            <person name="Sturgis J."/>
        </authorList>
    </citation>
    <scope>NUCLEOTIDE SEQUENCE [LARGE SCALE GENOMIC DNA]</scope>
    <source>
        <strain evidence="4">DSM122</strain>
    </source>
</reference>
<dbReference type="STRING" id="1150469.RSPPHO_02765"/>
<feature type="region of interest" description="Disordered" evidence="1">
    <location>
        <begin position="398"/>
        <end position="427"/>
    </location>
</feature>
<dbReference type="HOGENOM" id="CLU_622375_0_0_5"/>
<dbReference type="PATRIC" id="fig|1150469.3.peg.3133"/>
<keyword evidence="2" id="KW-0812">Transmembrane</keyword>
<gene>
    <name evidence="3" type="ORF">RSPPHO_02765</name>
</gene>
<dbReference type="eggNOG" id="COG4192">
    <property type="taxonomic scope" value="Bacteria"/>
</dbReference>
<keyword evidence="2" id="KW-0472">Membrane</keyword>
<keyword evidence="4" id="KW-1185">Reference proteome</keyword>
<dbReference type="RefSeq" id="WP_014416021.1">
    <property type="nucleotide sequence ID" value="NC_017059.1"/>
</dbReference>
<feature type="transmembrane region" description="Helical" evidence="2">
    <location>
        <begin position="325"/>
        <end position="345"/>
    </location>
</feature>
<dbReference type="KEGG" id="rpm:RSPPHO_02765"/>
<feature type="transmembrane region" description="Helical" evidence="2">
    <location>
        <begin position="33"/>
        <end position="52"/>
    </location>
</feature>
<evidence type="ECO:0000313" key="3">
    <source>
        <dbReference type="EMBL" id="CCG09391.1"/>
    </source>
</evidence>
<keyword evidence="2" id="KW-1133">Transmembrane helix</keyword>
<accession>H6SNR0</accession>
<sequence length="440" mass="46524">MRMSSEVDAKAAVVPDPAQEQGGRLHFGIGARLWSAFLTIAALSAAVALIAFNSYGQATTTLAVITQNRLPGILAIARLAEESNGLLTALPNALLGNDASSLADRWREVSLAESRLHDAVRVVSTLPEAETWLAGFSELSGRISATLQLILSSLEAHQEAQRVVALESARLALLQQDYRHLLTGRGGLTADEIGFLVTANEITSMLNEAMLNSDPLRVASLAEQAKATMAHLDASLVGLSPGPTRLAAASFAQRLAPLVTGPDALADERALALKAADVANSQFERVRTLSTQFNARVQGMLAGIKASVDADRATAERQSRLSRTLIGLAGSAGLLVAVLVAWLYVGRGIVGRLNRLSASMRRIAGGASQHPDPANRRRRNLGHGPLLVCVSRCHGPDRLSGQQRSADSPTEPPRLPPSRQSSFGQYGTHGVFVPGQSAAF</sequence>
<proteinExistence type="predicted"/>
<evidence type="ECO:0000256" key="1">
    <source>
        <dbReference type="SAM" id="MobiDB-lite"/>
    </source>
</evidence>
<evidence type="ECO:0000313" key="4">
    <source>
        <dbReference type="Proteomes" id="UP000033220"/>
    </source>
</evidence>